<gene>
    <name evidence="3" type="ORF">MNBD_ALPHA07-1330</name>
</gene>
<name>A0A3B0SDE7_9ZZZZ</name>
<keyword evidence="1" id="KW-0433">Leucine-rich repeat</keyword>
<evidence type="ECO:0000256" key="1">
    <source>
        <dbReference type="ARBA" id="ARBA00022614"/>
    </source>
</evidence>
<organism evidence="3">
    <name type="scientific">hydrothermal vent metagenome</name>
    <dbReference type="NCBI Taxonomy" id="652676"/>
    <lineage>
        <taxon>unclassified sequences</taxon>
        <taxon>metagenomes</taxon>
        <taxon>ecological metagenomes</taxon>
    </lineage>
</organism>
<dbReference type="EMBL" id="UOEG01000240">
    <property type="protein sequence ID" value="VAW02330.1"/>
    <property type="molecule type" value="Genomic_DNA"/>
</dbReference>
<dbReference type="InterPro" id="IPR025875">
    <property type="entry name" value="Leu-rich_rpt_4"/>
</dbReference>
<dbReference type="PANTHER" id="PTHR46652:SF3">
    <property type="entry name" value="LEUCINE-RICH REPEAT-CONTAINING PROTEIN 9"/>
    <property type="match status" value="1"/>
</dbReference>
<dbReference type="Pfam" id="PF12799">
    <property type="entry name" value="LRR_4"/>
    <property type="match status" value="1"/>
</dbReference>
<evidence type="ECO:0000256" key="2">
    <source>
        <dbReference type="ARBA" id="ARBA00022737"/>
    </source>
</evidence>
<keyword evidence="2" id="KW-0677">Repeat</keyword>
<reference evidence="3" key="1">
    <citation type="submission" date="2018-06" db="EMBL/GenBank/DDBJ databases">
        <authorList>
            <person name="Zhirakovskaya E."/>
        </authorList>
    </citation>
    <scope>NUCLEOTIDE SEQUENCE</scope>
</reference>
<accession>A0A3B0SDE7</accession>
<sequence length="203" mass="21902">MRYLLTALALTAPFFVAQASVAESLDAGQREILSAEAGAMAIYEDARLEIAKAKASGAPRLHLSTLKWPKFKNLLVIPHEISTLENLQVLYLTGTGVSDLAPLAGLTQLKGLYLTKTQVSDLAPLANLTQLDTLWLTETQVSDLTPLANLTQLEMLSLTKTQVSDLAPLANLTQLTMLDLTEIPASDFSTLEPLVQSGLMVIK</sequence>
<evidence type="ECO:0008006" key="4">
    <source>
        <dbReference type="Google" id="ProtNLM"/>
    </source>
</evidence>
<dbReference type="PANTHER" id="PTHR46652">
    <property type="entry name" value="LEUCINE-RICH REPEAT AND IQ DOMAIN-CONTAINING PROTEIN 1-RELATED"/>
    <property type="match status" value="1"/>
</dbReference>
<protein>
    <recommendedName>
        <fullName evidence="4">Leucine-rich repeat domain-containing protein</fullName>
    </recommendedName>
</protein>
<evidence type="ECO:0000313" key="3">
    <source>
        <dbReference type="EMBL" id="VAW02330.1"/>
    </source>
</evidence>
<dbReference type="AlphaFoldDB" id="A0A3B0SDE7"/>
<dbReference type="InterPro" id="IPR050836">
    <property type="entry name" value="SDS22/Internalin_LRR"/>
</dbReference>
<dbReference type="InterPro" id="IPR032675">
    <property type="entry name" value="LRR_dom_sf"/>
</dbReference>
<proteinExistence type="predicted"/>
<dbReference type="Gene3D" id="3.80.10.10">
    <property type="entry name" value="Ribonuclease Inhibitor"/>
    <property type="match status" value="1"/>
</dbReference>
<dbReference type="SUPFAM" id="SSF52058">
    <property type="entry name" value="L domain-like"/>
    <property type="match status" value="1"/>
</dbReference>